<reference evidence="2" key="2">
    <citation type="submission" date="2016-06" db="EMBL/GenBank/DDBJ databases">
        <title>The genome of a short-lived fish provides insights into sex chromosome evolution and the genetic control of aging.</title>
        <authorList>
            <person name="Reichwald K."/>
            <person name="Felder M."/>
            <person name="Petzold A."/>
            <person name="Koch P."/>
            <person name="Groth M."/>
            <person name="Platzer M."/>
        </authorList>
    </citation>
    <scope>NUCLEOTIDE SEQUENCE</scope>
    <source>
        <tissue evidence="2">Brain</tissue>
    </source>
</reference>
<name>A0A1A8JG09_NOTKU</name>
<protein>
    <submittedName>
        <fullName evidence="2">Smoothelin-like 1</fullName>
    </submittedName>
</protein>
<feature type="region of interest" description="Disordered" evidence="1">
    <location>
        <begin position="1"/>
        <end position="26"/>
    </location>
</feature>
<evidence type="ECO:0000256" key="1">
    <source>
        <dbReference type="SAM" id="MobiDB-lite"/>
    </source>
</evidence>
<dbReference type="EMBL" id="HAED01022134">
    <property type="protein sequence ID" value="SBR08887.1"/>
    <property type="molecule type" value="Transcribed_RNA"/>
</dbReference>
<evidence type="ECO:0000313" key="2">
    <source>
        <dbReference type="EMBL" id="SBR08887.1"/>
    </source>
</evidence>
<gene>
    <name evidence="2" type="primary">SMTNL1</name>
</gene>
<dbReference type="AlphaFoldDB" id="A0A1A8JG09"/>
<reference evidence="2" key="1">
    <citation type="submission" date="2016-05" db="EMBL/GenBank/DDBJ databases">
        <authorList>
            <person name="Lavstsen T."/>
            <person name="Jespersen J.S."/>
        </authorList>
    </citation>
    <scope>NUCLEOTIDE SEQUENCE</scope>
    <source>
        <tissue evidence="2">Brain</tissue>
    </source>
</reference>
<accession>A0A1A8JG09</accession>
<feature type="non-terminal residue" evidence="2">
    <location>
        <position position="1"/>
    </location>
</feature>
<feature type="non-terminal residue" evidence="2">
    <location>
        <position position="77"/>
    </location>
</feature>
<sequence length="77" mass="9825">RNRGRTKSRRRKRKLGTRGKRMRKEMKLWKRHPVLAVRRTRRRNKKMVKKRRAVERRKMLQRAARWRRLGERESRHN</sequence>
<proteinExistence type="predicted"/>
<organism evidence="2">
    <name type="scientific">Nothobranchius kuhntae</name>
    <name type="common">Beira killifish</name>
    <dbReference type="NCBI Taxonomy" id="321403"/>
    <lineage>
        <taxon>Eukaryota</taxon>
        <taxon>Metazoa</taxon>
        <taxon>Chordata</taxon>
        <taxon>Craniata</taxon>
        <taxon>Vertebrata</taxon>
        <taxon>Euteleostomi</taxon>
        <taxon>Actinopterygii</taxon>
        <taxon>Neopterygii</taxon>
        <taxon>Teleostei</taxon>
        <taxon>Neoteleostei</taxon>
        <taxon>Acanthomorphata</taxon>
        <taxon>Ovalentaria</taxon>
        <taxon>Atherinomorphae</taxon>
        <taxon>Cyprinodontiformes</taxon>
        <taxon>Nothobranchiidae</taxon>
        <taxon>Nothobranchius</taxon>
    </lineage>
</organism>